<proteinExistence type="predicted"/>
<dbReference type="AlphaFoldDB" id="A0A4Y4CPW8"/>
<name>A0A4Y4CPW8_ZOORA</name>
<dbReference type="Gene3D" id="3.40.250.10">
    <property type="entry name" value="Rhodanese-like domain"/>
    <property type="match status" value="1"/>
</dbReference>
<dbReference type="SUPFAM" id="SSF52821">
    <property type="entry name" value="Rhodanese/Cell cycle control phosphatase"/>
    <property type="match status" value="1"/>
</dbReference>
<dbReference type="EMBL" id="BJNV01000003">
    <property type="protein sequence ID" value="GEC94102.1"/>
    <property type="molecule type" value="Genomic_DNA"/>
</dbReference>
<comment type="caution">
    <text evidence="3">The sequence shown here is derived from an EMBL/GenBank/DDBJ whole genome shotgun (WGS) entry which is preliminary data.</text>
</comment>
<feature type="chain" id="PRO_5021195921" description="Rhodanese domain-containing protein" evidence="1">
    <location>
        <begin position="21"/>
        <end position="184"/>
    </location>
</feature>
<keyword evidence="1" id="KW-0732">Signal</keyword>
<dbReference type="Proteomes" id="UP000318422">
    <property type="component" value="Unassembled WGS sequence"/>
</dbReference>
<feature type="signal peptide" evidence="1">
    <location>
        <begin position="1"/>
        <end position="20"/>
    </location>
</feature>
<dbReference type="PROSITE" id="PS50206">
    <property type="entry name" value="RHODANESE_3"/>
    <property type="match status" value="1"/>
</dbReference>
<evidence type="ECO:0000313" key="4">
    <source>
        <dbReference type="Proteomes" id="UP000318422"/>
    </source>
</evidence>
<dbReference type="SMART" id="SM00450">
    <property type="entry name" value="RHOD"/>
    <property type="match status" value="1"/>
</dbReference>
<dbReference type="InterPro" id="IPR036873">
    <property type="entry name" value="Rhodanese-like_dom_sf"/>
</dbReference>
<keyword evidence="4" id="KW-1185">Reference proteome</keyword>
<accession>A0A4Y4CPW8</accession>
<evidence type="ECO:0000256" key="1">
    <source>
        <dbReference type="SAM" id="SignalP"/>
    </source>
</evidence>
<dbReference type="Pfam" id="PF00581">
    <property type="entry name" value="Rhodanese"/>
    <property type="match status" value="1"/>
</dbReference>
<evidence type="ECO:0000259" key="2">
    <source>
        <dbReference type="PROSITE" id="PS50206"/>
    </source>
</evidence>
<dbReference type="RefSeq" id="WP_246093241.1">
    <property type="nucleotide sequence ID" value="NZ_BJNV01000003.1"/>
</dbReference>
<protein>
    <recommendedName>
        <fullName evidence="2">Rhodanese domain-containing protein</fullName>
    </recommendedName>
</protein>
<dbReference type="InterPro" id="IPR001763">
    <property type="entry name" value="Rhodanese-like_dom"/>
</dbReference>
<sequence length="184" mass="20463">MIKQLILAATIGLATLPALAVDIAVAPGEAYLRVTEGDKNILFVDVRDPVEIMFVGFADTVHVNVPFMLVDRSAWDEKRNVFRLYQNPDFIRQIQAELDRRGLGKDAEIITMCRSGSERGEPSAAFLRASGFPNARFVIDGFQGPAVKDGPQAGLRIRSGWQNSGLPWSGKMNPEKMYRTDRRP</sequence>
<evidence type="ECO:0000313" key="3">
    <source>
        <dbReference type="EMBL" id="GEC94102.1"/>
    </source>
</evidence>
<feature type="domain" description="Rhodanese" evidence="2">
    <location>
        <begin position="37"/>
        <end position="154"/>
    </location>
</feature>
<reference evidence="3 4" key="1">
    <citation type="submission" date="2019-06" db="EMBL/GenBank/DDBJ databases">
        <title>Whole genome shotgun sequence of Zoogloea ramigera NBRC 15342.</title>
        <authorList>
            <person name="Hosoyama A."/>
            <person name="Uohara A."/>
            <person name="Ohji S."/>
            <person name="Ichikawa N."/>
        </authorList>
    </citation>
    <scope>NUCLEOTIDE SEQUENCE [LARGE SCALE GENOMIC DNA]</scope>
    <source>
        <strain evidence="3 4">NBRC 15342</strain>
    </source>
</reference>
<gene>
    <name evidence="3" type="ORF">ZRA01_01750</name>
</gene>
<organism evidence="3 4">
    <name type="scientific">Zoogloea ramigera</name>
    <dbReference type="NCBI Taxonomy" id="350"/>
    <lineage>
        <taxon>Bacteria</taxon>
        <taxon>Pseudomonadati</taxon>
        <taxon>Pseudomonadota</taxon>
        <taxon>Betaproteobacteria</taxon>
        <taxon>Rhodocyclales</taxon>
        <taxon>Zoogloeaceae</taxon>
        <taxon>Zoogloea</taxon>
    </lineage>
</organism>